<accession>A0ABV4ZRN2</accession>
<evidence type="ECO:0000256" key="2">
    <source>
        <dbReference type="SAM" id="SignalP"/>
    </source>
</evidence>
<dbReference type="Proteomes" id="UP001577267">
    <property type="component" value="Unassembled WGS sequence"/>
</dbReference>
<organism evidence="3 4">
    <name type="scientific">Streptomyces carpaticus</name>
    <dbReference type="NCBI Taxonomy" id="285558"/>
    <lineage>
        <taxon>Bacteria</taxon>
        <taxon>Bacillati</taxon>
        <taxon>Actinomycetota</taxon>
        <taxon>Actinomycetes</taxon>
        <taxon>Kitasatosporales</taxon>
        <taxon>Streptomycetaceae</taxon>
        <taxon>Streptomyces</taxon>
    </lineage>
</organism>
<dbReference type="EMBL" id="JBHGBT010000020">
    <property type="protein sequence ID" value="MFB4196619.1"/>
    <property type="molecule type" value="Genomic_DNA"/>
</dbReference>
<dbReference type="PROSITE" id="PS51257">
    <property type="entry name" value="PROKAR_LIPOPROTEIN"/>
    <property type="match status" value="1"/>
</dbReference>
<evidence type="ECO:0000313" key="4">
    <source>
        <dbReference type="Proteomes" id="UP001577267"/>
    </source>
</evidence>
<name>A0ABV4ZRN2_9ACTN</name>
<gene>
    <name evidence="3" type="ORF">ACE11A_19965</name>
</gene>
<proteinExistence type="predicted"/>
<feature type="signal peptide" evidence="2">
    <location>
        <begin position="1"/>
        <end position="27"/>
    </location>
</feature>
<keyword evidence="4" id="KW-1185">Reference proteome</keyword>
<keyword evidence="2" id="KW-0732">Signal</keyword>
<feature type="chain" id="PRO_5045808322" description="Nuclear transport factor 2 family protein" evidence="2">
    <location>
        <begin position="28"/>
        <end position="194"/>
    </location>
</feature>
<dbReference type="RefSeq" id="WP_375064669.1">
    <property type="nucleotide sequence ID" value="NZ_JBHGBT010000020.1"/>
</dbReference>
<protein>
    <recommendedName>
        <fullName evidence="5">Nuclear transport factor 2 family protein</fullName>
    </recommendedName>
</protein>
<evidence type="ECO:0000256" key="1">
    <source>
        <dbReference type="SAM" id="MobiDB-lite"/>
    </source>
</evidence>
<reference evidence="3 4" key="1">
    <citation type="submission" date="2024-09" db="EMBL/GenBank/DDBJ databases">
        <title>Draft genome sequence of multifaceted antimicrobials producing Streptomyces sp. strain FH1.</title>
        <authorList>
            <person name="Hassan F."/>
            <person name="Ali H."/>
            <person name="Hassan N."/>
            <person name="Nawaz A."/>
        </authorList>
    </citation>
    <scope>NUCLEOTIDE SEQUENCE [LARGE SCALE GENOMIC DNA]</scope>
    <source>
        <strain evidence="3 4">FH1</strain>
    </source>
</reference>
<sequence>MTSGMRNKRIRRAGPAAGLALILATVAGCSSDGGDNEEPIDTGETSSASPDAEGGEADDDEAALVALYEAYWDARVEVENSEAGDIQLLSGIVTPEMLEKELSRVRDFQSNGLYRQGGPAIENITATVDGDTAIVESCKSEEGWDIVKDGEAIPGVVPEDLVDVHGHVVTAEKGDGAWLITDTLPAEEGTLSCA</sequence>
<comment type="caution">
    <text evidence="3">The sequence shown here is derived from an EMBL/GenBank/DDBJ whole genome shotgun (WGS) entry which is preliminary data.</text>
</comment>
<feature type="region of interest" description="Disordered" evidence="1">
    <location>
        <begin position="30"/>
        <end position="58"/>
    </location>
</feature>
<evidence type="ECO:0000313" key="3">
    <source>
        <dbReference type="EMBL" id="MFB4196619.1"/>
    </source>
</evidence>
<evidence type="ECO:0008006" key="5">
    <source>
        <dbReference type="Google" id="ProtNLM"/>
    </source>
</evidence>